<feature type="compositionally biased region" description="Acidic residues" evidence="8">
    <location>
        <begin position="1318"/>
        <end position="1352"/>
    </location>
</feature>
<dbReference type="PANTHER" id="PTHR14418">
    <property type="entry name" value="CONDENSIN COMPLEX SUBUNIT 3-RELATED"/>
    <property type="match status" value="1"/>
</dbReference>
<evidence type="ECO:0000256" key="8">
    <source>
        <dbReference type="SAM" id="MobiDB-lite"/>
    </source>
</evidence>
<evidence type="ECO:0000256" key="5">
    <source>
        <dbReference type="ARBA" id="ARBA00022776"/>
    </source>
</evidence>
<dbReference type="GO" id="GO:0007076">
    <property type="term" value="P:mitotic chromosome condensation"/>
    <property type="evidence" value="ECO:0007669"/>
    <property type="project" value="InterPro"/>
</dbReference>
<dbReference type="OrthoDB" id="27187at2759"/>
<evidence type="ECO:0000256" key="7">
    <source>
        <dbReference type="ARBA" id="ARBA00023306"/>
    </source>
</evidence>
<dbReference type="PROSITE" id="PS50086">
    <property type="entry name" value="TBC_RABGAP"/>
    <property type="match status" value="1"/>
</dbReference>
<dbReference type="GO" id="GO:0000796">
    <property type="term" value="C:condensin complex"/>
    <property type="evidence" value="ECO:0007669"/>
    <property type="project" value="InterPro"/>
</dbReference>
<dbReference type="Gene3D" id="1.10.472.80">
    <property type="entry name" value="Ypt/Rab-GAP domain of gyp1p, domain 3"/>
    <property type="match status" value="1"/>
</dbReference>
<dbReference type="SMART" id="SM00164">
    <property type="entry name" value="TBC"/>
    <property type="match status" value="1"/>
</dbReference>
<accession>A0A0B7NVV4</accession>
<sequence length="1369" mass="159055">MVQTATSMRRAQQTQDILEAMAKNDFDQLKRLARRPEGFVDDKLRQYVWLVLLHTQHGNYLAERGSEKDLADPVQISKDVERSLYYYPQEILWRNPALKYYQGFHDICTCFLLVLGKKAAIPAAENVALFFIRDAMLDSFDPVSKQLRLMSSLIEYEDPELTLFLEMANVMPYYALSWILTWFSHDFEAYEKVIRLFDLFISSQAIMPMYIASAITLLRRNEILKAEKDLVHSLMTRIPQDMDIERIIEKAVLLEEKYSVLQLQKQSGIWLHDESVINTWQKDWGRLKWGQVPDQLQANRYLAHQVEKEEWEDEMLMEWTRRRSANEAVDQVFWFLELTKTTITVKMVKRKTQVDPNVLEESTMDKKTALANMKESVVDIFTTAQTPDAVLRAECIKLRDLQIGCCYNSPRLVGQAEDIDYEAEAEFLKLVFRMINVVIKAKRKEPTADRVQRFIASFLQYIQSKDEEAKAKARQKKKGLLNPPTVQPDASADTANDDENEQQNEDVVMEEDTPDNEDPEEAEETEAAHVETTQETRGEDKDEDDDEDLGYETITSRFVESLLRHLFQGFADAKSSVRIRCCQIIALSISSMGELDEDLYQDLKKHLFEGHIDKEANVRAQAVTALCRLQSDTEINPLDGQTIHEKLMWSVRNDPSSEVRRLILFNTDVTSETLPYIVKSIRDPDDTNRRVVYLKPLASLEDFRLLNFDERQEVLKWGLNDRNELVRKAATKMFAENWIKHAGRNLIEFLERLEATKPQMTDLIEKLFREFFKIRSDVFNETVFDQEFWSNLSGESSLLARMMIEYLQAENEEDERLDKILPSVTDHVMNMENYYNLYQQYNNTEDNSFNYEYIVIQMLDIAFCLDYADEVGRKKMFNLLRDILRSYEVIDSHLERILKVFRKISIDERDFTRSIIEIISDIQEEAAMPYLDMEDDVVTKRAKFDDNSTDSPDAETTTQTEEISDSQDLATQDIDKLVAKLRCLNICRRMLENSYEPLTDNSILYGLLNDLIVPAVQDSDSILRQEGLHCLGLCCTLDKGLAQHNTLGDILLMYGVDSMSEHLSDPHDIQTVFEFGLDHDNGEIQSLTTQSLCKLMLFNRYSDDDLLRLMVLLYFFPKTEMDEHSNMIHQCLAYFFPAFCYSSVEHQKSLSNIAIAALEELCNIYEDLDKGENMTNPKQIADMLADWIDPRRLSKALAKTTEISSDQDFSTPGKLALQALTIIYIEEEGLKRKTMCSFVSKLYLDQAEKSDLIEIKKQILKINKENPLKLLPTRRALNKIVETVDAVVDSEEQELGEKEIEEHETNEQLEEQEKIEAGDEDEDEGEEEKEEEEEKDEDKDEEKDDDEDDEQMDDNKEEHEEDTNNDSDS</sequence>
<dbReference type="PANTHER" id="PTHR14418:SF5">
    <property type="entry name" value="CONDENSIN COMPLEX SUBUNIT 3"/>
    <property type="match status" value="1"/>
</dbReference>
<feature type="region of interest" description="Disordered" evidence="8">
    <location>
        <begin position="472"/>
        <end position="548"/>
    </location>
</feature>
<dbReference type="InterPro" id="IPR016024">
    <property type="entry name" value="ARM-type_fold"/>
</dbReference>
<keyword evidence="4" id="KW-0132">Cell division</keyword>
<evidence type="ECO:0000256" key="3">
    <source>
        <dbReference type="ARBA" id="ARBA00022454"/>
    </source>
</evidence>
<dbReference type="Gene3D" id="1.25.10.10">
    <property type="entry name" value="Leucine-rich Repeat Variant"/>
    <property type="match status" value="1"/>
</dbReference>
<dbReference type="InterPro" id="IPR027165">
    <property type="entry name" value="CND3"/>
</dbReference>
<dbReference type="Proteomes" id="UP000054107">
    <property type="component" value="Unassembled WGS sequence"/>
</dbReference>
<dbReference type="InterPro" id="IPR025977">
    <property type="entry name" value="Cnd3_C"/>
</dbReference>
<protein>
    <recommendedName>
        <fullName evidence="9">Rab-GAP TBC domain-containing protein</fullName>
    </recommendedName>
</protein>
<organism evidence="10 11">
    <name type="scientific">Parasitella parasitica</name>
    <dbReference type="NCBI Taxonomy" id="35722"/>
    <lineage>
        <taxon>Eukaryota</taxon>
        <taxon>Fungi</taxon>
        <taxon>Fungi incertae sedis</taxon>
        <taxon>Mucoromycota</taxon>
        <taxon>Mucoromycotina</taxon>
        <taxon>Mucoromycetes</taxon>
        <taxon>Mucorales</taxon>
        <taxon>Mucorineae</taxon>
        <taxon>Mucoraceae</taxon>
        <taxon>Parasitella</taxon>
    </lineage>
</organism>
<feature type="region of interest" description="Disordered" evidence="8">
    <location>
        <begin position="1290"/>
        <end position="1369"/>
    </location>
</feature>
<feature type="compositionally biased region" description="Polar residues" evidence="8">
    <location>
        <begin position="949"/>
        <end position="966"/>
    </location>
</feature>
<feature type="compositionally biased region" description="Basic and acidic residues" evidence="8">
    <location>
        <begin position="526"/>
        <end position="540"/>
    </location>
</feature>
<keyword evidence="5" id="KW-0498">Mitosis</keyword>
<feature type="compositionally biased region" description="Acidic residues" evidence="8">
    <location>
        <begin position="1359"/>
        <end position="1369"/>
    </location>
</feature>
<comment type="subcellular location">
    <subcellularLocation>
        <location evidence="1">Chromosome</location>
    </subcellularLocation>
</comment>
<evidence type="ECO:0000313" key="11">
    <source>
        <dbReference type="Proteomes" id="UP000054107"/>
    </source>
</evidence>
<feature type="compositionally biased region" description="Basic and acidic residues" evidence="8">
    <location>
        <begin position="1295"/>
        <end position="1317"/>
    </location>
</feature>
<evidence type="ECO:0000256" key="4">
    <source>
        <dbReference type="ARBA" id="ARBA00022618"/>
    </source>
</evidence>
<evidence type="ECO:0000259" key="9">
    <source>
        <dbReference type="PROSITE" id="PS50086"/>
    </source>
</evidence>
<dbReference type="Pfam" id="PF12719">
    <property type="entry name" value="Cnd3"/>
    <property type="match status" value="2"/>
</dbReference>
<dbReference type="SUPFAM" id="SSF47923">
    <property type="entry name" value="Ypt/Rab-GAP domain of gyp1p"/>
    <property type="match status" value="2"/>
</dbReference>
<keyword evidence="3" id="KW-0158">Chromosome</keyword>
<keyword evidence="6" id="KW-0226">DNA condensation</keyword>
<feature type="compositionally biased region" description="Acidic residues" evidence="8">
    <location>
        <begin position="495"/>
        <end position="525"/>
    </location>
</feature>
<dbReference type="EMBL" id="LN734065">
    <property type="protein sequence ID" value="CEP19705.1"/>
    <property type="molecule type" value="Genomic_DNA"/>
</dbReference>
<feature type="region of interest" description="Disordered" evidence="8">
    <location>
        <begin position="942"/>
        <end position="966"/>
    </location>
</feature>
<feature type="domain" description="Rab-GAP TBC" evidence="9">
    <location>
        <begin position="39"/>
        <end position="204"/>
    </location>
</feature>
<name>A0A0B7NVV4_9FUNG</name>
<reference evidence="10 11" key="1">
    <citation type="submission" date="2014-09" db="EMBL/GenBank/DDBJ databases">
        <authorList>
            <person name="Ellenberger Sabrina"/>
        </authorList>
    </citation>
    <scope>NUCLEOTIDE SEQUENCE [LARGE SCALE GENOMIC DNA]</scope>
    <source>
        <strain evidence="10 11">CBS 412.66</strain>
    </source>
</reference>
<gene>
    <name evidence="10" type="primary">PARPA_14021.1 scaffold 47516</name>
</gene>
<dbReference type="SUPFAM" id="SSF48371">
    <property type="entry name" value="ARM repeat"/>
    <property type="match status" value="1"/>
</dbReference>
<dbReference type="STRING" id="35722.A0A0B7NVV4"/>
<keyword evidence="11" id="KW-1185">Reference proteome</keyword>
<dbReference type="InterPro" id="IPR000195">
    <property type="entry name" value="Rab-GAP-TBC_dom"/>
</dbReference>
<comment type="similarity">
    <text evidence="2">Belongs to the CND3 (condensin subunit 3) family.</text>
</comment>
<evidence type="ECO:0000256" key="1">
    <source>
        <dbReference type="ARBA" id="ARBA00004286"/>
    </source>
</evidence>
<dbReference type="Gene3D" id="1.10.8.1310">
    <property type="match status" value="1"/>
</dbReference>
<dbReference type="GO" id="GO:0051301">
    <property type="term" value="P:cell division"/>
    <property type="evidence" value="ECO:0007669"/>
    <property type="project" value="UniProtKB-KW"/>
</dbReference>
<proteinExistence type="inferred from homology"/>
<dbReference type="InterPro" id="IPR011989">
    <property type="entry name" value="ARM-like"/>
</dbReference>
<evidence type="ECO:0000313" key="10">
    <source>
        <dbReference type="EMBL" id="CEP19705.1"/>
    </source>
</evidence>
<keyword evidence="7" id="KW-0131">Cell cycle</keyword>
<dbReference type="GO" id="GO:0000793">
    <property type="term" value="C:condensed chromosome"/>
    <property type="evidence" value="ECO:0007669"/>
    <property type="project" value="TreeGrafter"/>
</dbReference>
<dbReference type="Pfam" id="PF00566">
    <property type="entry name" value="RabGAP-TBC"/>
    <property type="match status" value="1"/>
</dbReference>
<evidence type="ECO:0000256" key="2">
    <source>
        <dbReference type="ARBA" id="ARBA00006533"/>
    </source>
</evidence>
<evidence type="ECO:0000256" key="6">
    <source>
        <dbReference type="ARBA" id="ARBA00023067"/>
    </source>
</evidence>
<dbReference type="InterPro" id="IPR035969">
    <property type="entry name" value="Rab-GAP_TBC_sf"/>
</dbReference>